<keyword evidence="2" id="KW-1185">Reference proteome</keyword>
<evidence type="ECO:0000313" key="1">
    <source>
        <dbReference type="EMBL" id="KAI0047209.1"/>
    </source>
</evidence>
<accession>A0ACB8RSQ1</accession>
<evidence type="ECO:0000313" key="2">
    <source>
        <dbReference type="Proteomes" id="UP000814033"/>
    </source>
</evidence>
<proteinExistence type="predicted"/>
<name>A0ACB8RSQ1_9AGAM</name>
<dbReference type="EMBL" id="MU275909">
    <property type="protein sequence ID" value="KAI0047209.1"/>
    <property type="molecule type" value="Genomic_DNA"/>
</dbReference>
<protein>
    <submittedName>
        <fullName evidence="1">Uncharacterized protein</fullName>
    </submittedName>
</protein>
<organism evidence="1 2">
    <name type="scientific">Auriscalpium vulgare</name>
    <dbReference type="NCBI Taxonomy" id="40419"/>
    <lineage>
        <taxon>Eukaryota</taxon>
        <taxon>Fungi</taxon>
        <taxon>Dikarya</taxon>
        <taxon>Basidiomycota</taxon>
        <taxon>Agaricomycotina</taxon>
        <taxon>Agaricomycetes</taxon>
        <taxon>Russulales</taxon>
        <taxon>Auriscalpiaceae</taxon>
        <taxon>Auriscalpium</taxon>
    </lineage>
</organism>
<sequence length="249" mass="27798">MSYLPDSAFHLVPMNEWHPLMQRGCIVAALGLAGATTHFNCVAPDDYGYPYFHTTAWMRGGLFLKMLVPVERDPDEIIHMMCHVDHVVPPHGKIVPIAPSNGEMGPLRRLARPVWFISDIYKDPGVSLVDALNGVTLARDETRRIYIPERQGKACVSWPGYYTTGKTIYALTADKTISIDELLGHLAAAVDKVISEGHATRDLSQLHLPPPELELGRVRPEDVVIVGALNLHWQPALWFPILRHVPRPV</sequence>
<dbReference type="Proteomes" id="UP000814033">
    <property type="component" value="Unassembled WGS sequence"/>
</dbReference>
<comment type="caution">
    <text evidence="1">The sequence shown here is derived from an EMBL/GenBank/DDBJ whole genome shotgun (WGS) entry which is preliminary data.</text>
</comment>
<reference evidence="1" key="1">
    <citation type="submission" date="2021-02" db="EMBL/GenBank/DDBJ databases">
        <authorList>
            <consortium name="DOE Joint Genome Institute"/>
            <person name="Ahrendt S."/>
            <person name="Looney B.P."/>
            <person name="Miyauchi S."/>
            <person name="Morin E."/>
            <person name="Drula E."/>
            <person name="Courty P.E."/>
            <person name="Chicoki N."/>
            <person name="Fauchery L."/>
            <person name="Kohler A."/>
            <person name="Kuo A."/>
            <person name="Labutti K."/>
            <person name="Pangilinan J."/>
            <person name="Lipzen A."/>
            <person name="Riley R."/>
            <person name="Andreopoulos W."/>
            <person name="He G."/>
            <person name="Johnson J."/>
            <person name="Barry K.W."/>
            <person name="Grigoriev I.V."/>
            <person name="Nagy L."/>
            <person name="Hibbett D."/>
            <person name="Henrissat B."/>
            <person name="Matheny P.B."/>
            <person name="Labbe J."/>
            <person name="Martin F."/>
        </authorList>
    </citation>
    <scope>NUCLEOTIDE SEQUENCE</scope>
    <source>
        <strain evidence="1">FP105234-sp</strain>
    </source>
</reference>
<reference evidence="1" key="2">
    <citation type="journal article" date="2022" name="New Phytol.">
        <title>Evolutionary transition to the ectomycorrhizal habit in the genomes of a hyperdiverse lineage of mushroom-forming fungi.</title>
        <authorList>
            <person name="Looney B."/>
            <person name="Miyauchi S."/>
            <person name="Morin E."/>
            <person name="Drula E."/>
            <person name="Courty P.E."/>
            <person name="Kohler A."/>
            <person name="Kuo A."/>
            <person name="LaButti K."/>
            <person name="Pangilinan J."/>
            <person name="Lipzen A."/>
            <person name="Riley R."/>
            <person name="Andreopoulos W."/>
            <person name="He G."/>
            <person name="Johnson J."/>
            <person name="Nolan M."/>
            <person name="Tritt A."/>
            <person name="Barry K.W."/>
            <person name="Grigoriev I.V."/>
            <person name="Nagy L.G."/>
            <person name="Hibbett D."/>
            <person name="Henrissat B."/>
            <person name="Matheny P.B."/>
            <person name="Labbe J."/>
            <person name="Martin F.M."/>
        </authorList>
    </citation>
    <scope>NUCLEOTIDE SEQUENCE</scope>
    <source>
        <strain evidence="1">FP105234-sp</strain>
    </source>
</reference>
<gene>
    <name evidence="1" type="ORF">FA95DRAFT_1606299</name>
</gene>